<feature type="region of interest" description="Disordered" evidence="1">
    <location>
        <begin position="105"/>
        <end position="178"/>
    </location>
</feature>
<evidence type="ECO:0000256" key="1">
    <source>
        <dbReference type="SAM" id="MobiDB-lite"/>
    </source>
</evidence>
<feature type="compositionally biased region" description="Pro residues" evidence="1">
    <location>
        <begin position="134"/>
        <end position="153"/>
    </location>
</feature>
<dbReference type="KEGG" id="sla:SERLADRAFT_437020"/>
<dbReference type="HOGENOM" id="CLU_1511473_0_0_1"/>
<dbReference type="AlphaFoldDB" id="F8NUV0"/>
<organism>
    <name type="scientific">Serpula lacrymans var. lacrymans (strain S7.9)</name>
    <name type="common">Dry rot fungus</name>
    <dbReference type="NCBI Taxonomy" id="578457"/>
    <lineage>
        <taxon>Eukaryota</taxon>
        <taxon>Fungi</taxon>
        <taxon>Dikarya</taxon>
        <taxon>Basidiomycota</taxon>
        <taxon>Agaricomycotina</taxon>
        <taxon>Agaricomycetes</taxon>
        <taxon>Agaricomycetidae</taxon>
        <taxon>Boletales</taxon>
        <taxon>Coniophorineae</taxon>
        <taxon>Serpulaceae</taxon>
        <taxon>Serpula</taxon>
    </lineage>
</organism>
<sequence>MPKSPWSEAIRPAVWIKNQAPTKALQGKTLCTAYIKTVDTGKLDPHAKAGKWIGFDDESKGHRIHWPELRTISVKYNIIFNPQERLIPSQNAKNNNGRIFEELTTDSTNKPHPIQPNGIHHNPVAQPPLNDLQPPYPAVLDPPQPLEPDPAPGEQPGRGEPKPAGFYKVSRLEPQALI</sequence>
<evidence type="ECO:0000313" key="3">
    <source>
        <dbReference type="EMBL" id="EGO25266.1"/>
    </source>
</evidence>
<accession>F8NUV0</accession>
<protein>
    <recommendedName>
        <fullName evidence="2">Retroviral polymerase SH3-like domain-containing protein</fullName>
    </recommendedName>
</protein>
<dbReference type="RefSeq" id="XP_007317388.1">
    <property type="nucleotide sequence ID" value="XM_007317326.1"/>
</dbReference>
<dbReference type="InterPro" id="IPR057670">
    <property type="entry name" value="SH3_retrovirus"/>
</dbReference>
<dbReference type="GeneID" id="18814790"/>
<reference evidence="3" key="1">
    <citation type="submission" date="2011-04" db="EMBL/GenBank/DDBJ databases">
        <title>Evolution of plant cell wall degrading machinery underlies the functional diversity of forest fungi.</title>
        <authorList>
            <consortium name="US DOE Joint Genome Institute (JGI-PGF)"/>
            <person name="Eastwood D.C."/>
            <person name="Floudas D."/>
            <person name="Binder M."/>
            <person name="Majcherczyk A."/>
            <person name="Schneider P."/>
            <person name="Aerts A."/>
            <person name="Asiegbu F.O."/>
            <person name="Baker S.E."/>
            <person name="Barry K."/>
            <person name="Bendiksby M."/>
            <person name="Blumentritt M."/>
            <person name="Coutinho P.M."/>
            <person name="Cullen D."/>
            <person name="Cullen D."/>
            <person name="Gathman A."/>
            <person name="Goodell B."/>
            <person name="Henrissat B."/>
            <person name="Ihrmark K."/>
            <person name="Kauserud H."/>
            <person name="Kohler A."/>
            <person name="LaButti K."/>
            <person name="Lapidus A."/>
            <person name="Lavin J.L."/>
            <person name="Lee Y.-H."/>
            <person name="Lindquist E."/>
            <person name="Lilly W."/>
            <person name="Lucas S."/>
            <person name="Morin E."/>
            <person name="Murat C."/>
            <person name="Oguiza J.A."/>
            <person name="Park J."/>
            <person name="Pisabarro A.G."/>
            <person name="Riley R."/>
            <person name="Rosling A."/>
            <person name="Salamov A."/>
            <person name="Schmidt O."/>
            <person name="Schmutz J."/>
            <person name="Skrede I."/>
            <person name="Stenlid J."/>
            <person name="Wiebenga A."/>
            <person name="Xie X."/>
            <person name="Kues U."/>
            <person name="Hibbett D.S."/>
            <person name="Hoffmeister D."/>
            <person name="Hogberg N."/>
            <person name="Martin F."/>
            <person name="Grigoriev I.V."/>
            <person name="Watkinson S.C."/>
        </authorList>
    </citation>
    <scope>NUCLEOTIDE SEQUENCE</scope>
    <source>
        <strain evidence="3">S7.9</strain>
    </source>
</reference>
<proteinExistence type="predicted"/>
<dbReference type="Proteomes" id="UP000008064">
    <property type="component" value="Unassembled WGS sequence"/>
</dbReference>
<name>F8NUV0_SERL9</name>
<dbReference type="Pfam" id="PF25597">
    <property type="entry name" value="SH3_retrovirus"/>
    <property type="match status" value="1"/>
</dbReference>
<evidence type="ECO:0000259" key="2">
    <source>
        <dbReference type="Pfam" id="PF25597"/>
    </source>
</evidence>
<dbReference type="EMBL" id="GL945433">
    <property type="protein sequence ID" value="EGO25266.1"/>
    <property type="molecule type" value="Genomic_DNA"/>
</dbReference>
<dbReference type="OrthoDB" id="2667745at2759"/>
<feature type="domain" description="Retroviral polymerase SH3-like" evidence="2">
    <location>
        <begin position="31"/>
        <end position="86"/>
    </location>
</feature>
<gene>
    <name evidence="3" type="ORF">SERLADRAFT_437020</name>
</gene>